<sequence>MGSGGRRQEAINDDEEIALEGDPQAKPPQGRPASESAAWDYVYGLLEKHDREMIKQYSESIDNLLIFASLFSAVLSTFLFEAYDNNRLTVQLLYNEPLQLQQMSTSQIAPASFDPLSALFRVNSKLGRGQRRLAPKPHPHRLFLSHAIQLRTIRYDAFLLWKVPVIVYKSPSFYSSRGLSSCHGRSSPPFLNHSASPPGLPWS</sequence>
<dbReference type="Pfam" id="PF20153">
    <property type="entry name" value="DUF6535"/>
    <property type="match status" value="1"/>
</dbReference>
<evidence type="ECO:0000313" key="3">
    <source>
        <dbReference type="EMBL" id="EIN03725.1"/>
    </source>
</evidence>
<gene>
    <name evidence="3" type="ORF">PUNSTDRAFT_139257</name>
</gene>
<dbReference type="KEGG" id="psq:PUNSTDRAFT_139257"/>
<evidence type="ECO:0000256" key="1">
    <source>
        <dbReference type="SAM" id="MobiDB-lite"/>
    </source>
</evidence>
<protein>
    <recommendedName>
        <fullName evidence="2">DUF6535 domain-containing protein</fullName>
    </recommendedName>
</protein>
<dbReference type="AlphaFoldDB" id="R7S053"/>
<proteinExistence type="predicted"/>
<organism evidence="3 4">
    <name type="scientific">Punctularia strigosozonata (strain HHB-11173)</name>
    <name type="common">White-rot fungus</name>
    <dbReference type="NCBI Taxonomy" id="741275"/>
    <lineage>
        <taxon>Eukaryota</taxon>
        <taxon>Fungi</taxon>
        <taxon>Dikarya</taxon>
        <taxon>Basidiomycota</taxon>
        <taxon>Agaricomycotina</taxon>
        <taxon>Agaricomycetes</taxon>
        <taxon>Corticiales</taxon>
        <taxon>Punctulariaceae</taxon>
        <taxon>Punctularia</taxon>
    </lineage>
</organism>
<reference evidence="4" key="1">
    <citation type="journal article" date="2012" name="Science">
        <title>The Paleozoic origin of enzymatic lignin decomposition reconstructed from 31 fungal genomes.</title>
        <authorList>
            <person name="Floudas D."/>
            <person name="Binder M."/>
            <person name="Riley R."/>
            <person name="Barry K."/>
            <person name="Blanchette R.A."/>
            <person name="Henrissat B."/>
            <person name="Martinez A.T."/>
            <person name="Otillar R."/>
            <person name="Spatafora J.W."/>
            <person name="Yadav J.S."/>
            <person name="Aerts A."/>
            <person name="Benoit I."/>
            <person name="Boyd A."/>
            <person name="Carlson A."/>
            <person name="Copeland A."/>
            <person name="Coutinho P.M."/>
            <person name="de Vries R.P."/>
            <person name="Ferreira P."/>
            <person name="Findley K."/>
            <person name="Foster B."/>
            <person name="Gaskell J."/>
            <person name="Glotzer D."/>
            <person name="Gorecki P."/>
            <person name="Heitman J."/>
            <person name="Hesse C."/>
            <person name="Hori C."/>
            <person name="Igarashi K."/>
            <person name="Jurgens J.A."/>
            <person name="Kallen N."/>
            <person name="Kersten P."/>
            <person name="Kohler A."/>
            <person name="Kuees U."/>
            <person name="Kumar T.K.A."/>
            <person name="Kuo A."/>
            <person name="LaButti K."/>
            <person name="Larrondo L.F."/>
            <person name="Lindquist E."/>
            <person name="Ling A."/>
            <person name="Lombard V."/>
            <person name="Lucas S."/>
            <person name="Lundell T."/>
            <person name="Martin R."/>
            <person name="McLaughlin D.J."/>
            <person name="Morgenstern I."/>
            <person name="Morin E."/>
            <person name="Murat C."/>
            <person name="Nagy L.G."/>
            <person name="Nolan M."/>
            <person name="Ohm R.A."/>
            <person name="Patyshakuliyeva A."/>
            <person name="Rokas A."/>
            <person name="Ruiz-Duenas F.J."/>
            <person name="Sabat G."/>
            <person name="Salamov A."/>
            <person name="Samejima M."/>
            <person name="Schmutz J."/>
            <person name="Slot J.C."/>
            <person name="St John F."/>
            <person name="Stenlid J."/>
            <person name="Sun H."/>
            <person name="Sun S."/>
            <person name="Syed K."/>
            <person name="Tsang A."/>
            <person name="Wiebenga A."/>
            <person name="Young D."/>
            <person name="Pisabarro A."/>
            <person name="Eastwood D.C."/>
            <person name="Martin F."/>
            <person name="Cullen D."/>
            <person name="Grigoriev I.V."/>
            <person name="Hibbett D.S."/>
        </authorList>
    </citation>
    <scope>NUCLEOTIDE SEQUENCE [LARGE SCALE GENOMIC DNA]</scope>
    <source>
        <strain evidence="4">HHB-11173 SS5</strain>
    </source>
</reference>
<evidence type="ECO:0000259" key="2">
    <source>
        <dbReference type="Pfam" id="PF20153"/>
    </source>
</evidence>
<accession>R7S053</accession>
<dbReference type="HOGENOM" id="CLU_1349514_0_0_1"/>
<dbReference type="RefSeq" id="XP_007389010.1">
    <property type="nucleotide sequence ID" value="XM_007388948.1"/>
</dbReference>
<dbReference type="Proteomes" id="UP000054196">
    <property type="component" value="Unassembled WGS sequence"/>
</dbReference>
<feature type="compositionally biased region" description="Basic and acidic residues" evidence="1">
    <location>
        <begin position="1"/>
        <end position="10"/>
    </location>
</feature>
<feature type="region of interest" description="Disordered" evidence="1">
    <location>
        <begin position="1"/>
        <end position="34"/>
    </location>
</feature>
<keyword evidence="4" id="KW-1185">Reference proteome</keyword>
<dbReference type="GeneID" id="18880266"/>
<name>R7S053_PUNST</name>
<evidence type="ECO:0000313" key="4">
    <source>
        <dbReference type="Proteomes" id="UP000054196"/>
    </source>
</evidence>
<dbReference type="OrthoDB" id="3235960at2759"/>
<dbReference type="InterPro" id="IPR045338">
    <property type="entry name" value="DUF6535"/>
</dbReference>
<feature type="domain" description="DUF6535" evidence="2">
    <location>
        <begin position="39"/>
        <end position="123"/>
    </location>
</feature>
<dbReference type="EMBL" id="JH687559">
    <property type="protein sequence ID" value="EIN03725.1"/>
    <property type="molecule type" value="Genomic_DNA"/>
</dbReference>